<dbReference type="CDD" id="cd09822">
    <property type="entry name" value="peroxinectin_like_bacterial"/>
    <property type="match status" value="1"/>
</dbReference>
<feature type="chain" id="PRO_5029826598" description="ASPIC/UnbV domain-containing protein" evidence="7">
    <location>
        <begin position="23"/>
        <end position="1399"/>
    </location>
</feature>
<comment type="subcellular location">
    <subcellularLocation>
        <location evidence="1">Secreted</location>
    </subcellularLocation>
</comment>
<dbReference type="InterPro" id="IPR011519">
    <property type="entry name" value="UnbV_ASPIC"/>
</dbReference>
<dbReference type="InterPro" id="IPR010255">
    <property type="entry name" value="Haem_peroxidase_sf"/>
</dbReference>
<reference evidence="9" key="1">
    <citation type="submission" date="2021-01" db="UniProtKB">
        <authorList>
            <consortium name="EnsemblMetazoa"/>
        </authorList>
    </citation>
    <scope>IDENTIFICATION</scope>
</reference>
<keyword evidence="6" id="KW-0812">Transmembrane</keyword>
<keyword evidence="6" id="KW-0472">Membrane</keyword>
<dbReference type="SUPFAM" id="SSF48113">
    <property type="entry name" value="Heme-dependent peroxidases"/>
    <property type="match status" value="1"/>
</dbReference>
<feature type="signal peptide" evidence="7">
    <location>
        <begin position="1"/>
        <end position="22"/>
    </location>
</feature>
<protein>
    <recommendedName>
        <fullName evidence="8">ASPIC/UnbV domain-containing protein</fullName>
    </recommendedName>
</protein>
<dbReference type="Gene3D" id="1.10.640.10">
    <property type="entry name" value="Haem peroxidase domain superfamily, animal type"/>
    <property type="match status" value="1"/>
</dbReference>
<dbReference type="GO" id="GO:0020037">
    <property type="term" value="F:heme binding"/>
    <property type="evidence" value="ECO:0007669"/>
    <property type="project" value="InterPro"/>
</dbReference>
<dbReference type="EnsemblMetazoa" id="CLYHEMT022454.1">
    <property type="protein sequence ID" value="CLYHEMP022454.1"/>
    <property type="gene ID" value="CLYHEMG022454"/>
</dbReference>
<dbReference type="OrthoDB" id="6019201at2759"/>
<dbReference type="PANTHER" id="PTHR11475:SF4">
    <property type="entry name" value="CHORION PEROXIDASE"/>
    <property type="match status" value="1"/>
</dbReference>
<dbReference type="GO" id="GO:0004601">
    <property type="term" value="F:peroxidase activity"/>
    <property type="evidence" value="ECO:0007669"/>
    <property type="project" value="InterPro"/>
</dbReference>
<dbReference type="GO" id="GO:0046872">
    <property type="term" value="F:metal ion binding"/>
    <property type="evidence" value="ECO:0007669"/>
    <property type="project" value="UniProtKB-KW"/>
</dbReference>
<dbReference type="InterPro" id="IPR028994">
    <property type="entry name" value="Integrin_alpha_N"/>
</dbReference>
<dbReference type="Gene3D" id="2.130.10.130">
    <property type="entry name" value="Integrin alpha, N-terminal"/>
    <property type="match status" value="2"/>
</dbReference>
<name>A0A7M6DQG8_9CNID</name>
<dbReference type="Pfam" id="PF13517">
    <property type="entry name" value="FG-GAP_3"/>
    <property type="match status" value="2"/>
</dbReference>
<dbReference type="PRINTS" id="PR00457">
    <property type="entry name" value="ANPEROXIDASE"/>
</dbReference>
<evidence type="ECO:0000256" key="3">
    <source>
        <dbReference type="ARBA" id="ARBA00022729"/>
    </source>
</evidence>
<feature type="transmembrane region" description="Helical" evidence="6">
    <location>
        <begin position="1334"/>
        <end position="1358"/>
    </location>
</feature>
<keyword evidence="5" id="KW-0349">Heme</keyword>
<accession>A0A7M6DQG8</accession>
<evidence type="ECO:0000313" key="10">
    <source>
        <dbReference type="Proteomes" id="UP000594262"/>
    </source>
</evidence>
<keyword evidence="5" id="KW-0408">Iron</keyword>
<keyword evidence="4" id="KW-0325">Glycoprotein</keyword>
<dbReference type="Pfam" id="PF03098">
    <property type="entry name" value="An_peroxidase"/>
    <property type="match status" value="1"/>
</dbReference>
<keyword evidence="10" id="KW-1185">Reference proteome</keyword>
<evidence type="ECO:0000256" key="2">
    <source>
        <dbReference type="ARBA" id="ARBA00022525"/>
    </source>
</evidence>
<dbReference type="GO" id="GO:0006979">
    <property type="term" value="P:response to oxidative stress"/>
    <property type="evidence" value="ECO:0007669"/>
    <property type="project" value="InterPro"/>
</dbReference>
<organism evidence="9 10">
    <name type="scientific">Clytia hemisphaerica</name>
    <dbReference type="NCBI Taxonomy" id="252671"/>
    <lineage>
        <taxon>Eukaryota</taxon>
        <taxon>Metazoa</taxon>
        <taxon>Cnidaria</taxon>
        <taxon>Hydrozoa</taxon>
        <taxon>Hydroidolina</taxon>
        <taxon>Leptothecata</taxon>
        <taxon>Obeliida</taxon>
        <taxon>Clytiidae</taxon>
        <taxon>Clytia</taxon>
    </lineage>
</organism>
<dbReference type="InterPro" id="IPR019791">
    <property type="entry name" value="Haem_peroxidase_animal"/>
</dbReference>
<dbReference type="Proteomes" id="UP000594262">
    <property type="component" value="Unplaced"/>
</dbReference>
<keyword evidence="3 7" id="KW-0732">Signal</keyword>
<dbReference type="Pfam" id="PF07593">
    <property type="entry name" value="UnbV_ASPIC"/>
    <property type="match status" value="1"/>
</dbReference>
<keyword evidence="5" id="KW-0479">Metal-binding</keyword>
<dbReference type="GO" id="GO:0005576">
    <property type="term" value="C:extracellular region"/>
    <property type="evidence" value="ECO:0007669"/>
    <property type="project" value="UniProtKB-SubCell"/>
</dbReference>
<evidence type="ECO:0000256" key="4">
    <source>
        <dbReference type="ARBA" id="ARBA00023180"/>
    </source>
</evidence>
<evidence type="ECO:0000259" key="8">
    <source>
        <dbReference type="Pfam" id="PF07593"/>
    </source>
</evidence>
<feature type="domain" description="ASPIC/UnbV" evidence="8">
    <location>
        <begin position="572"/>
        <end position="638"/>
    </location>
</feature>
<evidence type="ECO:0000256" key="5">
    <source>
        <dbReference type="PIRSR" id="PIRSR619791-2"/>
    </source>
</evidence>
<proteinExistence type="predicted"/>
<keyword evidence="2" id="KW-0964">Secreted</keyword>
<dbReference type="PANTHER" id="PTHR11475">
    <property type="entry name" value="OXIDASE/PEROXIDASE"/>
    <property type="match status" value="1"/>
</dbReference>
<dbReference type="InterPro" id="IPR013517">
    <property type="entry name" value="FG-GAP"/>
</dbReference>
<evidence type="ECO:0000256" key="1">
    <source>
        <dbReference type="ARBA" id="ARBA00004613"/>
    </source>
</evidence>
<feature type="binding site" description="axial binding residue" evidence="5">
    <location>
        <position position="1078"/>
    </location>
    <ligand>
        <name>heme b</name>
        <dbReference type="ChEBI" id="CHEBI:60344"/>
    </ligand>
    <ligandPart>
        <name>Fe</name>
        <dbReference type="ChEBI" id="CHEBI:18248"/>
    </ligandPart>
</feature>
<dbReference type="InterPro" id="IPR037120">
    <property type="entry name" value="Haem_peroxidase_sf_animal"/>
</dbReference>
<dbReference type="SUPFAM" id="SSF69318">
    <property type="entry name" value="Integrin alpha N-terminal domain"/>
    <property type="match status" value="1"/>
</dbReference>
<evidence type="ECO:0000256" key="7">
    <source>
        <dbReference type="SAM" id="SignalP"/>
    </source>
</evidence>
<evidence type="ECO:0000256" key="6">
    <source>
        <dbReference type="SAM" id="Phobius"/>
    </source>
</evidence>
<evidence type="ECO:0000313" key="9">
    <source>
        <dbReference type="EnsemblMetazoa" id="CLYHEMP022454.1"/>
    </source>
</evidence>
<dbReference type="RefSeq" id="XP_066918880.1">
    <property type="nucleotide sequence ID" value="XM_067062779.1"/>
</dbReference>
<dbReference type="PROSITE" id="PS50292">
    <property type="entry name" value="PEROXIDASE_3"/>
    <property type="match status" value="1"/>
</dbReference>
<sequence>MVLNANMYISVILLVNFGLTSSLVNVQNDKFHGYINGIYQTFKDDTGASWEVPVTKEKLEILRNDLYEHSSFTTCSKMYENNNDNNMTSSMKSASMQDHGVTFEEIAEKAGLRHVHRELGPVKPHCQFDEVIKGPYNYTAKFEGQGCTIEQMTGGIAAGDFDNDGFVDLFFTVYFKPSILYRNNGDGTFTDVTRAVSLGPSLYGNGAGWFDVDSDGDLDLFVTTVGDSRHYLYINHGGRFTEEAVERGLSLKFPTQRKLAGFTPVFGDFDQDGFLDVFTTEWIMHSQAGSKQSATRLFRNLGNEKPGYFEDVTDKAGVNMDNAWSDLRNYHNSGTHVFGGTFTDFDNDGWPELFVVGDFGRSKLFWNNKDGTFSECTRDCGINEHDNAMGLTVGDFNMDGNLDLFVGGTAYDNQTCSLYSCRLNDTGNELYLKEPTGRKFKAVTDKYGVRDTHWTWGTSFLDFDNDGKLDLAATNGFSEKTFVRDDMVLFHNKGLNNTMKDVAIERGMLFNGMGRGLLIIDFDNDGDEDVAVAGNVGAPKLFKNKGGNKMNWIKVKVMHRCDNNIKKLCDSYGAVVTINVNGKIQTAQVGSKSHYLGQSEITIHFGVNQASKVNSIETFWPRLNKRVQINNAAVNQLYQVVPSDSDIQEAIDYTSIIPCPEISIKAITRQPENGRIYINADKKSVRYDTGSFTIADVGVQFFKYTIEVSPGPKNQPILEGEVTMDFRGKPMIFTPVCPAMTAETIKTSERRIDAKWNNQENKLWGAAGENLINLAPHAYADNISEPASACTRHHKLANKCPFPKEFSGVGSTRPSPREISNMLMAQKDDIISKRNMSDFTMHFGQFFSHDNDLSTPLPRQDFMQFHQNQIWMPINIPKGDVHFDPYSTGKEKMPFIRTTFSGCSGQYKEGKAPRKQFNVITSIIDASNVYGSDEGRAKHLREFKDGRLRMGPNLMLPKNKDFMKMANPVGRPADQLYIAGDNRANVQPGLAAIHTLFVREHNRLAHEYVLKNPAATDEETYQHARRFLIAEMQAIAYREYLPALLGGDEHIPKYSGYKRDVQTTVSNEFATAAFRYGHSQINTLLFRLDEHGNQTKYGHGLLREMYFKPNRLELEGGLDPLLRGSLAFPAQEIDLLMVDEIRNTLFRQGAASPDKETGFDLAAFNIQRGRDHGLSDFNTVRKSIGLKPYTSFDQITSDKEVAMKLEFLYKDINNIDLWVGGLAEEHVFNSELGETFHAIIVEQFTRIRDGDRFWYKHIMTKEEIDEVEKTTLSKVIRYNTGFDNCPENVFFASQNCIGVKDFQCIPRPAPSKNFRYEYDEMKKEKERMEQTTEILIVIAAVLGGLTLCLGLVAVCLLCRNKNTKSKKLEELPGNEIQVHNIKQEITSCDLGVFNEAAEA</sequence>
<keyword evidence="6" id="KW-1133">Transmembrane helix</keyword>
<dbReference type="GeneID" id="136806215"/>